<feature type="domain" description="DH" evidence="1">
    <location>
        <begin position="178"/>
        <end position="373"/>
    </location>
</feature>
<reference evidence="2" key="1">
    <citation type="journal article" date="2020" name="Microb. Genom.">
        <title>Genetic diversity of clinical and environmental Mucorales isolates obtained from an investigation of mucormycosis cases among solid organ transplant recipients.</title>
        <authorList>
            <person name="Nguyen M.H."/>
            <person name="Kaul D."/>
            <person name="Muto C."/>
            <person name="Cheng S.J."/>
            <person name="Richter R.A."/>
            <person name="Bruno V.M."/>
            <person name="Liu G."/>
            <person name="Beyhan S."/>
            <person name="Sundermann A.J."/>
            <person name="Mounaud S."/>
            <person name="Pasculle A.W."/>
            <person name="Nierman W.C."/>
            <person name="Driscoll E."/>
            <person name="Cumbie R."/>
            <person name="Clancy C.J."/>
            <person name="Dupont C.L."/>
        </authorList>
    </citation>
    <scope>NUCLEOTIDE SEQUENCE</scope>
    <source>
        <strain evidence="2">GL16</strain>
    </source>
</reference>
<accession>A0A9P6XWT9</accession>
<dbReference type="EMBL" id="JAANIT010003350">
    <property type="protein sequence ID" value="KAG1534283.1"/>
    <property type="molecule type" value="Genomic_DNA"/>
</dbReference>
<dbReference type="SUPFAM" id="SSF48065">
    <property type="entry name" value="DBL homology domain (DH-domain)"/>
    <property type="match status" value="1"/>
</dbReference>
<dbReference type="GO" id="GO:0005085">
    <property type="term" value="F:guanyl-nucleotide exchange factor activity"/>
    <property type="evidence" value="ECO:0007669"/>
    <property type="project" value="InterPro"/>
</dbReference>
<dbReference type="CDD" id="cd00160">
    <property type="entry name" value="RhoGEF"/>
    <property type="match status" value="1"/>
</dbReference>
<dbReference type="PANTHER" id="PTHR12673">
    <property type="entry name" value="FACIOGENITAL DYSPLASIA PROTEIN"/>
    <property type="match status" value="1"/>
</dbReference>
<dbReference type="InterPro" id="IPR051092">
    <property type="entry name" value="FYVE_RhoGEF_PH"/>
</dbReference>
<sequence>MPPYTYPITFEELEAKEWASNTVKDILTDISPVSFESSLVNLEIIQEEEQIPKRKKKNQRESLKRVSTLRRSFSFLESNLFRNNHHEERKTARSLSTVLTDYQLTTSHPVTPSLPKLSLQSSISSRIRHTWHVDRASISTKERKGIAMWKSTYAAYIVETPPSLKYKPKVIDKMSIQLSKFIRAELLTTEETYLSHLMTIKNFYMDPLFRAASQKRSLVNLKDVEIIFAHIPQLISVSSAIAERLHKVIIGTPEEKSTNQEGSALFIGKIFCDFENYFDVYIAYAVNFSKSRKHLNKASSNIVYHQLVKDSIKKKENRMLLDDYMIAPIQRITRYCLLLKSLQKHSAPTDPDFTYLDKAIKFLSALAFAMNHVQ</sequence>
<dbReference type="GO" id="GO:0005737">
    <property type="term" value="C:cytoplasm"/>
    <property type="evidence" value="ECO:0007669"/>
    <property type="project" value="TreeGrafter"/>
</dbReference>
<dbReference type="PROSITE" id="PS50010">
    <property type="entry name" value="DH_2"/>
    <property type="match status" value="1"/>
</dbReference>
<dbReference type="AlphaFoldDB" id="A0A9P6XWT9"/>
<dbReference type="Pfam" id="PF00621">
    <property type="entry name" value="RhoGEF"/>
    <property type="match status" value="1"/>
</dbReference>
<dbReference type="Gene3D" id="1.20.900.10">
    <property type="entry name" value="Dbl homology (DH) domain"/>
    <property type="match status" value="1"/>
</dbReference>
<dbReference type="InterPro" id="IPR000219">
    <property type="entry name" value="DH_dom"/>
</dbReference>
<protein>
    <recommendedName>
        <fullName evidence="1">DH domain-containing protein</fullName>
    </recommendedName>
</protein>
<proteinExistence type="predicted"/>
<evidence type="ECO:0000313" key="2">
    <source>
        <dbReference type="EMBL" id="KAG1534283.1"/>
    </source>
</evidence>
<evidence type="ECO:0000313" key="3">
    <source>
        <dbReference type="Proteomes" id="UP000717996"/>
    </source>
</evidence>
<dbReference type="InterPro" id="IPR035899">
    <property type="entry name" value="DBL_dom_sf"/>
</dbReference>
<dbReference type="PANTHER" id="PTHR12673:SF263">
    <property type="entry name" value="PLECKSTRIN DOMAIN-CONTAINING PROTEIN"/>
    <property type="match status" value="1"/>
</dbReference>
<organism evidence="2 3">
    <name type="scientific">Rhizopus oryzae</name>
    <name type="common">Mucormycosis agent</name>
    <name type="synonym">Rhizopus arrhizus var. delemar</name>
    <dbReference type="NCBI Taxonomy" id="64495"/>
    <lineage>
        <taxon>Eukaryota</taxon>
        <taxon>Fungi</taxon>
        <taxon>Fungi incertae sedis</taxon>
        <taxon>Mucoromycota</taxon>
        <taxon>Mucoromycotina</taxon>
        <taxon>Mucoromycetes</taxon>
        <taxon>Mucorales</taxon>
        <taxon>Mucorineae</taxon>
        <taxon>Rhizopodaceae</taxon>
        <taxon>Rhizopus</taxon>
    </lineage>
</organism>
<gene>
    <name evidence="2" type="ORF">G6F51_012181</name>
</gene>
<name>A0A9P6XWT9_RHIOR</name>
<dbReference type="Proteomes" id="UP000717996">
    <property type="component" value="Unassembled WGS sequence"/>
</dbReference>
<comment type="caution">
    <text evidence="2">The sequence shown here is derived from an EMBL/GenBank/DDBJ whole genome shotgun (WGS) entry which is preliminary data.</text>
</comment>
<dbReference type="OrthoDB" id="660555at2759"/>
<dbReference type="SMART" id="SM00325">
    <property type="entry name" value="RhoGEF"/>
    <property type="match status" value="1"/>
</dbReference>
<evidence type="ECO:0000259" key="1">
    <source>
        <dbReference type="PROSITE" id="PS50010"/>
    </source>
</evidence>